<dbReference type="EMBL" id="JAATIQ010000003">
    <property type="protein sequence ID" value="KAF4403747.1"/>
    <property type="molecule type" value="Genomic_DNA"/>
</dbReference>
<evidence type="ECO:0000313" key="10">
    <source>
        <dbReference type="EMBL" id="KAF4403747.1"/>
    </source>
</evidence>
<dbReference type="SUPFAM" id="SSF48371">
    <property type="entry name" value="ARM repeat"/>
    <property type="match status" value="1"/>
</dbReference>
<dbReference type="Pfam" id="PF04564">
    <property type="entry name" value="U-box"/>
    <property type="match status" value="1"/>
</dbReference>
<evidence type="ECO:0000256" key="4">
    <source>
        <dbReference type="ARBA" id="ARBA00022679"/>
    </source>
</evidence>
<dbReference type="Proteomes" id="UP000583929">
    <property type="component" value="Unassembled WGS sequence"/>
</dbReference>
<dbReference type="GO" id="GO:0016567">
    <property type="term" value="P:protein ubiquitination"/>
    <property type="evidence" value="ECO:0007669"/>
    <property type="project" value="UniProtKB-UniRule"/>
</dbReference>
<dbReference type="AlphaFoldDB" id="A0A7J6I864"/>
<dbReference type="SMART" id="SM00504">
    <property type="entry name" value="Ubox"/>
    <property type="match status" value="1"/>
</dbReference>
<evidence type="ECO:0000256" key="3">
    <source>
        <dbReference type="ARBA" id="ARBA00004906"/>
    </source>
</evidence>
<evidence type="ECO:0000256" key="7">
    <source>
        <dbReference type="RuleBase" id="RU369093"/>
    </source>
</evidence>
<reference evidence="11 12" key="1">
    <citation type="journal article" date="2020" name="bioRxiv">
        <title>Sequence and annotation of 42 cannabis genomes reveals extensive copy number variation in cannabinoid synthesis and pathogen resistance genes.</title>
        <authorList>
            <person name="Mckernan K.J."/>
            <person name="Helbert Y."/>
            <person name="Kane L.T."/>
            <person name="Ebling H."/>
            <person name="Zhang L."/>
            <person name="Liu B."/>
            <person name="Eaton Z."/>
            <person name="Mclaughlin S."/>
            <person name="Kingan S."/>
            <person name="Baybayan P."/>
            <person name="Concepcion G."/>
            <person name="Jordan M."/>
            <person name="Riva A."/>
            <person name="Barbazuk W."/>
            <person name="Harkins T."/>
        </authorList>
    </citation>
    <scope>NUCLEOTIDE SEQUENCE [LARGE SCALE GENOMIC DNA]</scope>
    <source>
        <strain evidence="11 12">cv. Jamaican Lion 4</strain>
        <strain evidence="10">Father</strain>
        <strain evidence="9">Mother</strain>
        <tissue evidence="10">Leaf</tissue>
    </source>
</reference>
<evidence type="ECO:0000256" key="1">
    <source>
        <dbReference type="ARBA" id="ARBA00000900"/>
    </source>
</evidence>
<comment type="function">
    <text evidence="2 7">Functions as an E3 ubiquitin ligase.</text>
</comment>
<keyword evidence="12" id="KW-1185">Reference proteome</keyword>
<dbReference type="InterPro" id="IPR045185">
    <property type="entry name" value="PUB22/23/24-like"/>
</dbReference>
<evidence type="ECO:0000313" key="11">
    <source>
        <dbReference type="Proteomes" id="UP000525078"/>
    </source>
</evidence>
<protein>
    <recommendedName>
        <fullName evidence="7 8">U-box domain-containing protein</fullName>
        <ecNumber evidence="7">2.3.2.27</ecNumber>
    </recommendedName>
    <alternativeName>
        <fullName evidence="7">RING-type E3 ubiquitin transferase PUB</fullName>
    </alternativeName>
</protein>
<evidence type="ECO:0000256" key="2">
    <source>
        <dbReference type="ARBA" id="ARBA00003861"/>
    </source>
</evidence>
<proteinExistence type="predicted"/>
<feature type="domain" description="U-box" evidence="8">
    <location>
        <begin position="9"/>
        <end position="83"/>
    </location>
</feature>
<dbReference type="Gene3D" id="3.30.40.10">
    <property type="entry name" value="Zinc/RING finger domain, C3HC4 (zinc finger)"/>
    <property type="match status" value="1"/>
</dbReference>
<keyword evidence="5" id="KW-0677">Repeat</keyword>
<dbReference type="PANTHER" id="PTHR22849:SF20">
    <property type="entry name" value="U-BOX DOMAIN-CONTAINING PROTEIN 27-RELATED"/>
    <property type="match status" value="1"/>
</dbReference>
<evidence type="ECO:0000256" key="5">
    <source>
        <dbReference type="ARBA" id="ARBA00022737"/>
    </source>
</evidence>
<evidence type="ECO:0000259" key="8">
    <source>
        <dbReference type="PROSITE" id="PS51698"/>
    </source>
</evidence>
<organism evidence="10 12">
    <name type="scientific">Cannabis sativa</name>
    <name type="common">Hemp</name>
    <name type="synonym">Marijuana</name>
    <dbReference type="NCBI Taxonomy" id="3483"/>
    <lineage>
        <taxon>Eukaryota</taxon>
        <taxon>Viridiplantae</taxon>
        <taxon>Streptophyta</taxon>
        <taxon>Embryophyta</taxon>
        <taxon>Tracheophyta</taxon>
        <taxon>Spermatophyta</taxon>
        <taxon>Magnoliopsida</taxon>
        <taxon>eudicotyledons</taxon>
        <taxon>Gunneridae</taxon>
        <taxon>Pentapetalae</taxon>
        <taxon>rosids</taxon>
        <taxon>fabids</taxon>
        <taxon>Rosales</taxon>
        <taxon>Cannabaceae</taxon>
        <taxon>Cannabis</taxon>
    </lineage>
</organism>
<comment type="catalytic activity">
    <reaction evidence="1 7">
        <text>S-ubiquitinyl-[E2 ubiquitin-conjugating enzyme]-L-cysteine + [acceptor protein]-L-lysine = [E2 ubiquitin-conjugating enzyme]-L-cysteine + N(6)-ubiquitinyl-[acceptor protein]-L-lysine.</text>
        <dbReference type="EC" id="2.3.2.27"/>
    </reaction>
</comment>
<comment type="pathway">
    <text evidence="3 7">Protein modification; protein ubiquitination.</text>
</comment>
<dbReference type="GO" id="GO:0061630">
    <property type="term" value="F:ubiquitin protein ligase activity"/>
    <property type="evidence" value="ECO:0007669"/>
    <property type="project" value="UniProtKB-UniRule"/>
</dbReference>
<dbReference type="UniPathway" id="UPA00143"/>
<dbReference type="EC" id="2.3.2.27" evidence="7"/>
<dbReference type="CDD" id="cd16664">
    <property type="entry name" value="RING-Ubox_PUB"/>
    <property type="match status" value="1"/>
</dbReference>
<dbReference type="Proteomes" id="UP000525078">
    <property type="component" value="Unassembled WGS sequence"/>
</dbReference>
<dbReference type="PANTHER" id="PTHR22849">
    <property type="entry name" value="WDSAM1 PROTEIN"/>
    <property type="match status" value="1"/>
</dbReference>
<dbReference type="FunFam" id="3.30.40.10:FF:000502">
    <property type="entry name" value="RING-type E3 ubiquitin transferase"/>
    <property type="match status" value="1"/>
</dbReference>
<dbReference type="InterPro" id="IPR003613">
    <property type="entry name" value="Ubox_domain"/>
</dbReference>
<dbReference type="InterPro" id="IPR016024">
    <property type="entry name" value="ARM-type_fold"/>
</dbReference>
<accession>A0A7J6I864</accession>
<evidence type="ECO:0000313" key="9">
    <source>
        <dbReference type="EMBL" id="KAF4366332.1"/>
    </source>
</evidence>
<keyword evidence="6 7" id="KW-0833">Ubl conjugation pathway</keyword>
<dbReference type="Gene3D" id="1.25.10.10">
    <property type="entry name" value="Leucine-rich Repeat Variant"/>
    <property type="match status" value="1"/>
</dbReference>
<sequence length="414" mass="45858">MVRDDLYITVPSLFRCPISLDVMKSPVSLSTGVTYDRSSIQRWLDNGNNTCPATMQVLQSKELVPNRTLQRLIQIWSESVKHRVDSAESSPKSCLTKSQVTELIQRADREAGSSFDFLSKIVCFARESDENRKFLAGADDFASMLVEFLCNASAGASRGIDFLELVVRAMDMIRNEIKDMEKLRNSMLKSNRDCLRSLVLVLQQGSVESRIGSARVLESIAIDAESKLIIADKEELLSELLKLISPEKDPNLIEAGLSCLIAISKPRRVKVKLVQLGAVKSLAKSLSEPNLSVSVTEKVLKLLETASSVKEGWSEIGGDSNCVARIVQRLLKVSSAATEHAVTVLWSVCYLYRERAAQEAVAKANGVTKILLLMQSNCTPSVRQMSADLLKIFRLSSKSFISCYDTKTTHIMPF</sequence>
<dbReference type="PROSITE" id="PS51698">
    <property type="entry name" value="U_BOX"/>
    <property type="match status" value="1"/>
</dbReference>
<name>A0A7J6I864_CANSA</name>
<comment type="caution">
    <text evidence="10">The sequence shown here is derived from an EMBL/GenBank/DDBJ whole genome shotgun (WGS) entry which is preliminary data.</text>
</comment>
<evidence type="ECO:0000256" key="6">
    <source>
        <dbReference type="ARBA" id="ARBA00022786"/>
    </source>
</evidence>
<evidence type="ECO:0000313" key="12">
    <source>
        <dbReference type="Proteomes" id="UP000583929"/>
    </source>
</evidence>
<gene>
    <name evidence="9" type="ORF">F8388_017486</name>
    <name evidence="10" type="ORF">G4B88_002600</name>
</gene>
<dbReference type="InterPro" id="IPR058678">
    <property type="entry name" value="ARM_PUB"/>
</dbReference>
<keyword evidence="4 7" id="KW-0808">Transferase</keyword>
<dbReference type="InterPro" id="IPR045210">
    <property type="entry name" value="RING-Ubox_PUB"/>
</dbReference>
<dbReference type="Pfam" id="PF25598">
    <property type="entry name" value="ARM_PUB"/>
    <property type="match status" value="1"/>
</dbReference>
<dbReference type="SUPFAM" id="SSF57850">
    <property type="entry name" value="RING/U-box"/>
    <property type="match status" value="1"/>
</dbReference>
<dbReference type="EMBL" id="JAATIP010000152">
    <property type="protein sequence ID" value="KAF4366332.1"/>
    <property type="molecule type" value="Genomic_DNA"/>
</dbReference>
<dbReference type="InterPro" id="IPR011989">
    <property type="entry name" value="ARM-like"/>
</dbReference>
<dbReference type="InterPro" id="IPR013083">
    <property type="entry name" value="Znf_RING/FYVE/PHD"/>
</dbReference>